<dbReference type="GO" id="GO:0042802">
    <property type="term" value="F:identical protein binding"/>
    <property type="evidence" value="ECO:0007669"/>
    <property type="project" value="TreeGrafter"/>
</dbReference>
<dbReference type="GO" id="GO:0005975">
    <property type="term" value="P:carbohydrate metabolic process"/>
    <property type="evidence" value="ECO:0007669"/>
    <property type="project" value="InterPro"/>
</dbReference>
<comment type="function">
    <text evidence="4">Catalyzes the reversible isomerization-deamination of glucosamine 6-phosphate (GlcN6P) to form fructose 6-phosphate (Fru6P) and ammonium ion.</text>
</comment>
<keyword evidence="7" id="KW-1185">Reference proteome</keyword>
<evidence type="ECO:0000256" key="4">
    <source>
        <dbReference type="HAMAP-Rule" id="MF_01241"/>
    </source>
</evidence>
<protein>
    <recommendedName>
        <fullName evidence="4">Glucosamine-6-phosphate deaminase</fullName>
        <ecNumber evidence="4">3.5.99.6</ecNumber>
    </recommendedName>
    <alternativeName>
        <fullName evidence="4">GlcN6P deaminase</fullName>
        <shortName evidence="4">GNPDA</shortName>
    </alternativeName>
    <alternativeName>
        <fullName evidence="4">Glucosamine-6-phosphate isomerase</fullName>
    </alternativeName>
</protein>
<feature type="active site" description="Proton acceptor; for ring-opening step" evidence="4">
    <location>
        <position position="130"/>
    </location>
</feature>
<dbReference type="SUPFAM" id="SSF100950">
    <property type="entry name" value="NagB/RpiA/CoA transferase-like"/>
    <property type="match status" value="1"/>
</dbReference>
<dbReference type="GO" id="GO:0004342">
    <property type="term" value="F:glucosamine-6-phosphate deaminase activity"/>
    <property type="evidence" value="ECO:0007669"/>
    <property type="project" value="UniProtKB-UniRule"/>
</dbReference>
<evidence type="ECO:0000313" key="6">
    <source>
        <dbReference type="EMBL" id="SDQ40503.1"/>
    </source>
</evidence>
<dbReference type="OrthoDB" id="9791139at2"/>
<proteinExistence type="inferred from homology"/>
<evidence type="ECO:0000256" key="2">
    <source>
        <dbReference type="ARBA" id="ARBA00022801"/>
    </source>
</evidence>
<evidence type="ECO:0000259" key="5">
    <source>
        <dbReference type="Pfam" id="PF01182"/>
    </source>
</evidence>
<dbReference type="Pfam" id="PF01182">
    <property type="entry name" value="Glucosamine_iso"/>
    <property type="match status" value="1"/>
</dbReference>
<sequence length="235" mass="26296">MEIIIVKDNVEGGKKAFELIKEGMDQGAKVLGLATGSTPVSLYHEMIQSDIDFSEMTALNLDEYVGLAPTNPQSYHYFMEEQLFSKKPFKETFVPDGMAKDAKQECERYDQIIETHPIDIQVLGVGSNAHIGFNEPGTSFELTTHKVELLPSTIEANKRFFDHVEDVPRLAYSMGIKSIMQSEKIILMAYGETKAEAIKKAVEGPVTEEVPVSILQNHKNVIMIVDEEAAKLMQR</sequence>
<dbReference type="CDD" id="cd01399">
    <property type="entry name" value="GlcN6P_deaminase"/>
    <property type="match status" value="1"/>
</dbReference>
<comment type="caution">
    <text evidence="4">Lacks conserved residue(s) required for the propagation of feature annotation.</text>
</comment>
<dbReference type="AlphaFoldDB" id="A0A1H1AL52"/>
<name>A0A1H1AL52_9LACT</name>
<dbReference type="GO" id="GO:0019262">
    <property type="term" value="P:N-acetylneuraminate catabolic process"/>
    <property type="evidence" value="ECO:0007669"/>
    <property type="project" value="UniProtKB-UniRule"/>
</dbReference>
<dbReference type="Proteomes" id="UP000199481">
    <property type="component" value="Unassembled WGS sequence"/>
</dbReference>
<dbReference type="PANTHER" id="PTHR11280:SF5">
    <property type="entry name" value="GLUCOSAMINE-6-PHOSPHATE ISOMERASE"/>
    <property type="match status" value="1"/>
</dbReference>
<dbReference type="InterPro" id="IPR004547">
    <property type="entry name" value="Glucosamine6P_isomerase"/>
</dbReference>
<dbReference type="FunFam" id="3.40.50.1360:FF:000003">
    <property type="entry name" value="Glucosamine-6-phosphate deaminase"/>
    <property type="match status" value="1"/>
</dbReference>
<feature type="domain" description="Glucosamine/galactosamine-6-phosphate isomerase" evidence="5">
    <location>
        <begin position="25"/>
        <end position="221"/>
    </location>
</feature>
<keyword evidence="2 4" id="KW-0378">Hydrolase</keyword>
<dbReference type="InterPro" id="IPR037171">
    <property type="entry name" value="NagB/RpiA_transferase-like"/>
</dbReference>
<feature type="active site" description="Proton acceptor; for enolization step" evidence="4">
    <location>
        <position position="62"/>
    </location>
</feature>
<dbReference type="UniPathway" id="UPA00629">
    <property type="reaction ID" value="UER00684"/>
</dbReference>
<reference evidence="7" key="1">
    <citation type="submission" date="2016-10" db="EMBL/GenBank/DDBJ databases">
        <authorList>
            <person name="Varghese N."/>
            <person name="Submissions S."/>
        </authorList>
    </citation>
    <scope>NUCLEOTIDE SEQUENCE [LARGE SCALE GENOMIC DNA]</scope>
    <source>
        <strain evidence="7">MPL-11</strain>
    </source>
</reference>
<evidence type="ECO:0000256" key="1">
    <source>
        <dbReference type="ARBA" id="ARBA00000644"/>
    </source>
</evidence>
<comment type="catalytic activity">
    <reaction evidence="1 4">
        <text>alpha-D-glucosamine 6-phosphate + H2O = beta-D-fructose 6-phosphate + NH4(+)</text>
        <dbReference type="Rhea" id="RHEA:12172"/>
        <dbReference type="ChEBI" id="CHEBI:15377"/>
        <dbReference type="ChEBI" id="CHEBI:28938"/>
        <dbReference type="ChEBI" id="CHEBI:57634"/>
        <dbReference type="ChEBI" id="CHEBI:75989"/>
        <dbReference type="EC" id="3.5.99.6"/>
    </reaction>
</comment>
<feature type="active site" description="For ring-opening step" evidence="4">
    <location>
        <position position="128"/>
    </location>
</feature>
<dbReference type="NCBIfam" id="TIGR00502">
    <property type="entry name" value="nagB"/>
    <property type="match status" value="1"/>
</dbReference>
<dbReference type="GO" id="GO:0005737">
    <property type="term" value="C:cytoplasm"/>
    <property type="evidence" value="ECO:0007669"/>
    <property type="project" value="TreeGrafter"/>
</dbReference>
<organism evidence="6 7">
    <name type="scientific">Carnobacterium viridans</name>
    <dbReference type="NCBI Taxonomy" id="174587"/>
    <lineage>
        <taxon>Bacteria</taxon>
        <taxon>Bacillati</taxon>
        <taxon>Bacillota</taxon>
        <taxon>Bacilli</taxon>
        <taxon>Lactobacillales</taxon>
        <taxon>Carnobacteriaceae</taxon>
        <taxon>Carnobacterium</taxon>
    </lineage>
</organism>
<comment type="pathway">
    <text evidence="4">Amino-sugar metabolism; N-acetylneuraminate degradation; D-fructose 6-phosphate from N-acetylneuraminate: step 5/5.</text>
</comment>
<evidence type="ECO:0000313" key="7">
    <source>
        <dbReference type="Proteomes" id="UP000199481"/>
    </source>
</evidence>
<comment type="similarity">
    <text evidence="4">Belongs to the glucosamine/galactosamine-6-phosphate isomerase family. NagB subfamily.</text>
</comment>
<dbReference type="EC" id="3.5.99.6" evidence="4"/>
<dbReference type="HAMAP" id="MF_01241">
    <property type="entry name" value="GlcN6P_deamin"/>
    <property type="match status" value="1"/>
</dbReference>
<feature type="active site" description="For ring-opening step" evidence="4">
    <location>
        <position position="135"/>
    </location>
</feature>
<accession>A0A1H1AL52</accession>
<dbReference type="GO" id="GO:0006046">
    <property type="term" value="P:N-acetylglucosamine catabolic process"/>
    <property type="evidence" value="ECO:0007669"/>
    <property type="project" value="UniProtKB-UniRule"/>
</dbReference>
<evidence type="ECO:0000256" key="3">
    <source>
        <dbReference type="ARBA" id="ARBA00023277"/>
    </source>
</evidence>
<dbReference type="PANTHER" id="PTHR11280">
    <property type="entry name" value="GLUCOSAMINE-6-PHOSPHATE ISOMERASE"/>
    <property type="match status" value="1"/>
</dbReference>
<dbReference type="InterPro" id="IPR006148">
    <property type="entry name" value="Glc/Gal-6P_isomerase"/>
</dbReference>
<dbReference type="RefSeq" id="WP_089977800.1">
    <property type="nucleotide sequence ID" value="NZ_CP084916.1"/>
</dbReference>
<keyword evidence="3 4" id="KW-0119">Carbohydrate metabolism</keyword>
<dbReference type="Gene3D" id="3.40.50.1360">
    <property type="match status" value="1"/>
</dbReference>
<dbReference type="GO" id="GO:0006043">
    <property type="term" value="P:glucosamine catabolic process"/>
    <property type="evidence" value="ECO:0007669"/>
    <property type="project" value="TreeGrafter"/>
</dbReference>
<gene>
    <name evidence="4" type="primary">nagB</name>
    <name evidence="6" type="ORF">SAMN04487752_2153</name>
</gene>
<dbReference type="EMBL" id="FNJW01000008">
    <property type="protein sequence ID" value="SDQ40503.1"/>
    <property type="molecule type" value="Genomic_DNA"/>
</dbReference>